<dbReference type="PANTHER" id="PTHR31001:SF45">
    <property type="entry name" value="ZN(II)2CYS6 TRANSCRIPTION FACTOR (EUROFUNG)"/>
    <property type="match status" value="1"/>
</dbReference>
<feature type="compositionally biased region" description="Basic and acidic residues" evidence="4">
    <location>
        <begin position="692"/>
        <end position="701"/>
    </location>
</feature>
<dbReference type="Pfam" id="PF04082">
    <property type="entry name" value="Fungal_trans"/>
    <property type="match status" value="1"/>
</dbReference>
<evidence type="ECO:0000313" key="7">
    <source>
        <dbReference type="Proteomes" id="UP001444661"/>
    </source>
</evidence>
<evidence type="ECO:0000259" key="5">
    <source>
        <dbReference type="PROSITE" id="PS50048"/>
    </source>
</evidence>
<dbReference type="SMART" id="SM00066">
    <property type="entry name" value="GAL4"/>
    <property type="match status" value="1"/>
</dbReference>
<evidence type="ECO:0000313" key="6">
    <source>
        <dbReference type="EMBL" id="KAK8044139.1"/>
    </source>
</evidence>
<keyword evidence="7" id="KW-1185">Reference proteome</keyword>
<dbReference type="InterPro" id="IPR050613">
    <property type="entry name" value="Sec_Metabolite_Reg"/>
</dbReference>
<proteinExistence type="predicted"/>
<feature type="region of interest" description="Disordered" evidence="4">
    <location>
        <begin position="655"/>
        <end position="701"/>
    </location>
</feature>
<feature type="domain" description="Zn(2)-C6 fungal-type" evidence="5">
    <location>
        <begin position="26"/>
        <end position="53"/>
    </location>
</feature>
<accession>A0ABR1TC01</accession>
<dbReference type="CDD" id="cd12148">
    <property type="entry name" value="fungal_TF_MHR"/>
    <property type="match status" value="1"/>
</dbReference>
<organism evidence="6 7">
    <name type="scientific">Apiospora rasikravindrae</name>
    <dbReference type="NCBI Taxonomy" id="990691"/>
    <lineage>
        <taxon>Eukaryota</taxon>
        <taxon>Fungi</taxon>
        <taxon>Dikarya</taxon>
        <taxon>Ascomycota</taxon>
        <taxon>Pezizomycotina</taxon>
        <taxon>Sordariomycetes</taxon>
        <taxon>Xylariomycetidae</taxon>
        <taxon>Amphisphaeriales</taxon>
        <taxon>Apiosporaceae</taxon>
        <taxon>Apiospora</taxon>
    </lineage>
</organism>
<sequence length="701" mass="78427">MSSSRSPGDTAVPAAPAAVKSQRVLACVLCQQRKVKCDRKFPCSGCAKHNVQCIPATQTRRRRRRFPERDLLARLRYYEELLSANKIKFDPLHGPSPTAHDDDDKDSPQGSYESGDEQTEAVVAVGSSPPPAASYQAKDFWQAMGSAFRDTDTTTDIETLTLGISRLMVHTAMNQMYDNDEHLLFGSRNSHSAVDLSTLHPEPIQIFRLWQVYLDNVNPLLKVTHTPTLQGRIVEAASKLGGIDPNLEALMFSIYSMAILSLDNDDCESMFGLAKKDLSTKYQFACHQALSNASFLRCNDRDCLTALFLYLLSVRTQTMPSSLSSLLSIAIRIAERMGLDSEADLAKHSVLEAEMRRRLWWSLVIFDHRTREKTHSHTTSLVPTWDCKVPLNVNDSDLRPEMKEPPVEEAHGKPTEALFAVVRAEMADFVRNTPSHLEFTMPILKPIAQPLPEGGDVGALHRLIEEKHLKNCDDENPLQFMAKWTVRSYIAKNRLLAYYAQFSNPPAASQPQPPSETQRAAALSYALAMLQCDEKMMGSPLTKGYRFIHDDNFPFPAHVYVVQELRRRPLARHAQQIWRVMSDSFMARFQPVDPQFVPMFKIFGNFILRAWDAFEAARKRSMNLKGEAAIGEDAASSDLTPPPMVPIIREMLAEMAQEEAQRTSEAAHASTAASATTPDLTTSGGQQRRQQQRADGHGSGV</sequence>
<dbReference type="Pfam" id="PF00172">
    <property type="entry name" value="Zn_clus"/>
    <property type="match status" value="1"/>
</dbReference>
<dbReference type="SMART" id="SM00906">
    <property type="entry name" value="Fungal_trans"/>
    <property type="match status" value="1"/>
</dbReference>
<comment type="caution">
    <text evidence="6">The sequence shown here is derived from an EMBL/GenBank/DDBJ whole genome shotgun (WGS) entry which is preliminary data.</text>
</comment>
<dbReference type="Gene3D" id="4.10.240.10">
    <property type="entry name" value="Zn(2)-C6 fungal-type DNA-binding domain"/>
    <property type="match status" value="1"/>
</dbReference>
<dbReference type="PANTHER" id="PTHR31001">
    <property type="entry name" value="UNCHARACTERIZED TRANSCRIPTIONAL REGULATORY PROTEIN"/>
    <property type="match status" value="1"/>
</dbReference>
<dbReference type="EMBL" id="JAQQWK010000003">
    <property type="protein sequence ID" value="KAK8044139.1"/>
    <property type="molecule type" value="Genomic_DNA"/>
</dbReference>
<feature type="region of interest" description="Disordered" evidence="4">
    <location>
        <begin position="89"/>
        <end position="130"/>
    </location>
</feature>
<dbReference type="PROSITE" id="PS50048">
    <property type="entry name" value="ZN2_CY6_FUNGAL_2"/>
    <property type="match status" value="1"/>
</dbReference>
<dbReference type="SUPFAM" id="SSF57701">
    <property type="entry name" value="Zn2/Cys6 DNA-binding domain"/>
    <property type="match status" value="1"/>
</dbReference>
<keyword evidence="3" id="KW-0539">Nucleus</keyword>
<dbReference type="InterPro" id="IPR007219">
    <property type="entry name" value="XnlR_reg_dom"/>
</dbReference>
<dbReference type="CDD" id="cd00067">
    <property type="entry name" value="GAL4"/>
    <property type="match status" value="1"/>
</dbReference>
<keyword evidence="2" id="KW-0479">Metal-binding</keyword>
<dbReference type="InterPro" id="IPR001138">
    <property type="entry name" value="Zn2Cys6_DnaBD"/>
</dbReference>
<reference evidence="6 7" key="1">
    <citation type="submission" date="2023-01" db="EMBL/GenBank/DDBJ databases">
        <title>Analysis of 21 Apiospora genomes using comparative genomics revels a genus with tremendous synthesis potential of carbohydrate active enzymes and secondary metabolites.</title>
        <authorList>
            <person name="Sorensen T."/>
        </authorList>
    </citation>
    <scope>NUCLEOTIDE SEQUENCE [LARGE SCALE GENOMIC DNA]</scope>
    <source>
        <strain evidence="6 7">CBS 33761</strain>
    </source>
</reference>
<comment type="subcellular location">
    <subcellularLocation>
        <location evidence="1">Nucleus</location>
    </subcellularLocation>
</comment>
<evidence type="ECO:0000256" key="4">
    <source>
        <dbReference type="SAM" id="MobiDB-lite"/>
    </source>
</evidence>
<evidence type="ECO:0000256" key="2">
    <source>
        <dbReference type="ARBA" id="ARBA00022723"/>
    </source>
</evidence>
<evidence type="ECO:0000256" key="3">
    <source>
        <dbReference type="ARBA" id="ARBA00023242"/>
    </source>
</evidence>
<dbReference type="Proteomes" id="UP001444661">
    <property type="component" value="Unassembled WGS sequence"/>
</dbReference>
<name>A0ABR1TC01_9PEZI</name>
<gene>
    <name evidence="6" type="ORF">PG993_004163</name>
</gene>
<dbReference type="InterPro" id="IPR036864">
    <property type="entry name" value="Zn2-C6_fun-type_DNA-bd_sf"/>
</dbReference>
<protein>
    <recommendedName>
        <fullName evidence="5">Zn(2)-C6 fungal-type domain-containing protein</fullName>
    </recommendedName>
</protein>
<evidence type="ECO:0000256" key="1">
    <source>
        <dbReference type="ARBA" id="ARBA00004123"/>
    </source>
</evidence>
<feature type="compositionally biased region" description="Low complexity" evidence="4">
    <location>
        <begin position="663"/>
        <end position="689"/>
    </location>
</feature>